<proteinExistence type="predicted"/>
<accession>A0A0S2LIF6</accession>
<dbReference type="OrthoDB" id="2955234at2759"/>
<dbReference type="PaxDb" id="214684-A0A0S2LIF6"/>
<keyword evidence="2" id="KW-1185">Reference proteome</keyword>
<protein>
    <submittedName>
        <fullName evidence="1">Uncharacterized protein</fullName>
    </submittedName>
</protein>
<dbReference type="GeneID" id="36392659"/>
<dbReference type="AlphaFoldDB" id="A0A0S2LIF6"/>
<dbReference type="KEGG" id="cne:CNA02205"/>
<evidence type="ECO:0000313" key="1">
    <source>
        <dbReference type="EMBL" id="ALO60302.1"/>
    </source>
</evidence>
<dbReference type="VEuPathDB" id="FungiDB:CNA02205"/>
<sequence>MGPIVMQLADLPNQYRSQFLYTMLMGITPAPREPPSCFLHRLLLPLAVELLSAHCDGLWVKTPKYPEGRLILSALARFTVTDLLLWLLPGALTTRGKTRHASNV</sequence>
<dbReference type="InParanoid" id="A0A0S2LIF6"/>
<dbReference type="Proteomes" id="UP000002149">
    <property type="component" value="Chromosome 1"/>
</dbReference>
<organism evidence="1 2">
    <name type="scientific">Cryptococcus deneoformans (strain JEC21 / ATCC MYA-565)</name>
    <name type="common">Cryptococcus neoformans var. neoformans serotype D</name>
    <dbReference type="NCBI Taxonomy" id="214684"/>
    <lineage>
        <taxon>Eukaryota</taxon>
        <taxon>Fungi</taxon>
        <taxon>Dikarya</taxon>
        <taxon>Basidiomycota</taxon>
        <taxon>Agaricomycotina</taxon>
        <taxon>Tremellomycetes</taxon>
        <taxon>Tremellales</taxon>
        <taxon>Cryptococcaceae</taxon>
        <taxon>Cryptococcus</taxon>
        <taxon>Cryptococcus neoformans species complex</taxon>
    </lineage>
</organism>
<evidence type="ECO:0000313" key="2">
    <source>
        <dbReference type="Proteomes" id="UP000002149"/>
    </source>
</evidence>
<gene>
    <name evidence="1" type="ordered locus">CNA02205</name>
</gene>
<dbReference type="EMBL" id="AE017341">
    <property type="protein sequence ID" value="ALO60302.1"/>
    <property type="molecule type" value="Genomic_DNA"/>
</dbReference>
<reference evidence="1 2" key="1">
    <citation type="journal article" date="2005" name="Science">
        <title>The genome of the basidiomycetous yeast and human pathogen Cryptococcus neoformans.</title>
        <authorList>
            <person name="Loftus B.J."/>
            <person name="Fung E."/>
            <person name="Roncaglia P."/>
            <person name="Rowley D."/>
            <person name="Amedeo P."/>
            <person name="Bruno D."/>
            <person name="Vamathevan J."/>
            <person name="Miranda M."/>
            <person name="Anderson I.J."/>
            <person name="Fraser J.A."/>
            <person name="Allen J.E."/>
            <person name="Bosdet I.E."/>
            <person name="Brent M.R."/>
            <person name="Chiu R."/>
            <person name="Doering T.L."/>
            <person name="Donlin M.J."/>
            <person name="D'Souza C.A."/>
            <person name="Fox D.S."/>
            <person name="Grinberg V."/>
            <person name="Fu J."/>
            <person name="Fukushima M."/>
            <person name="Haas B.J."/>
            <person name="Huang J.C."/>
            <person name="Janbon G."/>
            <person name="Jones S.J."/>
            <person name="Koo H.L."/>
            <person name="Krzywinski M.I."/>
            <person name="Kwon-Chung J.K."/>
            <person name="Lengeler K.B."/>
            <person name="Maiti R."/>
            <person name="Marra M.A."/>
            <person name="Marra R.E."/>
            <person name="Mathewson C.A."/>
            <person name="Mitchell T.G."/>
            <person name="Pertea M."/>
            <person name="Riggs F.R."/>
            <person name="Salzberg S.L."/>
            <person name="Schein J.E."/>
            <person name="Shvartsbeyn A."/>
            <person name="Shin H."/>
            <person name="Shumway M."/>
            <person name="Specht C.A."/>
            <person name="Suh B.B."/>
            <person name="Tenney A."/>
            <person name="Utterback T.R."/>
            <person name="Wickes B.L."/>
            <person name="Wortman J.R."/>
            <person name="Wye N.H."/>
            <person name="Kronstad J.W."/>
            <person name="Lodge J.K."/>
            <person name="Heitman J."/>
            <person name="Davis R.W."/>
            <person name="Fraser C.M."/>
            <person name="Hyman R.W."/>
        </authorList>
    </citation>
    <scope>NUCLEOTIDE SEQUENCE [LARGE SCALE GENOMIC DNA]</scope>
    <source>
        <strain evidence="2">JEC21 / ATCC MYA-565</strain>
    </source>
</reference>
<name>A0A0S2LIF6_CRYD1</name>
<dbReference type="RefSeq" id="XP_024514128.1">
    <property type="nucleotide sequence ID" value="XM_024656056.1"/>
</dbReference>